<evidence type="ECO:0000313" key="2">
    <source>
        <dbReference type="EMBL" id="MFD1835725.1"/>
    </source>
</evidence>
<feature type="transmembrane region" description="Helical" evidence="1">
    <location>
        <begin position="37"/>
        <end position="55"/>
    </location>
</feature>
<comment type="caution">
    <text evidence="2">The sequence shown here is derived from an EMBL/GenBank/DDBJ whole genome shotgun (WGS) entry which is preliminary data.</text>
</comment>
<reference evidence="3" key="1">
    <citation type="journal article" date="2019" name="Int. J. Syst. Evol. Microbiol.">
        <title>The Global Catalogue of Microorganisms (GCM) 10K type strain sequencing project: providing services to taxonomists for standard genome sequencing and annotation.</title>
        <authorList>
            <consortium name="The Broad Institute Genomics Platform"/>
            <consortium name="The Broad Institute Genome Sequencing Center for Infectious Disease"/>
            <person name="Wu L."/>
            <person name="Ma J."/>
        </authorList>
    </citation>
    <scope>NUCLEOTIDE SEQUENCE [LARGE SCALE GENOMIC DNA]</scope>
    <source>
        <strain evidence="3">JCM 11650</strain>
    </source>
</reference>
<name>A0ABW4Q069_9MICO</name>
<accession>A0ABW4Q069</accession>
<keyword evidence="1" id="KW-0472">Membrane</keyword>
<keyword evidence="1" id="KW-0812">Transmembrane</keyword>
<keyword evidence="1" id="KW-1133">Transmembrane helix</keyword>
<organism evidence="2 3">
    <name type="scientific">Brachybacterium rhamnosum</name>
    <dbReference type="NCBI Taxonomy" id="173361"/>
    <lineage>
        <taxon>Bacteria</taxon>
        <taxon>Bacillati</taxon>
        <taxon>Actinomycetota</taxon>
        <taxon>Actinomycetes</taxon>
        <taxon>Micrococcales</taxon>
        <taxon>Dermabacteraceae</taxon>
        <taxon>Brachybacterium</taxon>
    </lineage>
</organism>
<protein>
    <recommendedName>
        <fullName evidence="4">DUF4235 domain-containing protein</fullName>
    </recommendedName>
</protein>
<keyword evidence="3" id="KW-1185">Reference proteome</keyword>
<evidence type="ECO:0000256" key="1">
    <source>
        <dbReference type="SAM" id="Phobius"/>
    </source>
</evidence>
<dbReference type="Proteomes" id="UP001597280">
    <property type="component" value="Unassembled WGS sequence"/>
</dbReference>
<proteinExistence type="predicted"/>
<feature type="transmembrane region" description="Helical" evidence="1">
    <location>
        <begin position="97"/>
        <end position="119"/>
    </location>
</feature>
<feature type="transmembrane region" description="Helical" evidence="1">
    <location>
        <begin position="139"/>
        <end position="155"/>
    </location>
</feature>
<evidence type="ECO:0000313" key="3">
    <source>
        <dbReference type="Proteomes" id="UP001597280"/>
    </source>
</evidence>
<evidence type="ECO:0008006" key="4">
    <source>
        <dbReference type="Google" id="ProtNLM"/>
    </source>
</evidence>
<gene>
    <name evidence="2" type="ORF">ACFSDA_11665</name>
</gene>
<sequence length="174" mass="17973">MTRNRRSRPHDLAVQAVASAALGTLPLHRAPRPLRAAMVWGPAVLTAGVMARALLRGPAETGPADTDVVADGRPVEAEADPATGAAEELEAWTRPPLAMVVLMPLAFGGLVGAASAAGIRADRWVEETLRRRGAPAPRLIIGVLSGVLMTGLTLLEDRVEDADGADEPGRAGGA</sequence>
<dbReference type="RefSeq" id="WP_343904859.1">
    <property type="nucleotide sequence ID" value="NZ_BAAAIS010000003.1"/>
</dbReference>
<dbReference type="EMBL" id="JBHUFL010000003">
    <property type="protein sequence ID" value="MFD1835725.1"/>
    <property type="molecule type" value="Genomic_DNA"/>
</dbReference>